<organism evidence="2 3">
    <name type="scientific">Limobrevibacterium gyesilva</name>
    <dbReference type="NCBI Taxonomy" id="2991712"/>
    <lineage>
        <taxon>Bacteria</taxon>
        <taxon>Pseudomonadati</taxon>
        <taxon>Pseudomonadota</taxon>
        <taxon>Alphaproteobacteria</taxon>
        <taxon>Acetobacterales</taxon>
        <taxon>Acetobacteraceae</taxon>
        <taxon>Limobrevibacterium</taxon>
    </lineage>
</organism>
<keyword evidence="1" id="KW-0732">Signal</keyword>
<name>A0AA41YWH1_9PROT</name>
<dbReference type="AlphaFoldDB" id="A0AA41YWH1"/>
<evidence type="ECO:0008006" key="4">
    <source>
        <dbReference type="Google" id="ProtNLM"/>
    </source>
</evidence>
<feature type="signal peptide" evidence="1">
    <location>
        <begin position="1"/>
        <end position="23"/>
    </location>
</feature>
<evidence type="ECO:0000256" key="1">
    <source>
        <dbReference type="SAM" id="SignalP"/>
    </source>
</evidence>
<keyword evidence="3" id="KW-1185">Reference proteome</keyword>
<gene>
    <name evidence="2" type="ORF">OL599_18905</name>
</gene>
<dbReference type="EMBL" id="JAPDNT010000022">
    <property type="protein sequence ID" value="MCW3476637.1"/>
    <property type="molecule type" value="Genomic_DNA"/>
</dbReference>
<accession>A0AA41YWH1</accession>
<reference evidence="2" key="2">
    <citation type="submission" date="2022-10" db="EMBL/GenBank/DDBJ databases">
        <authorList>
            <person name="Trinh H.N."/>
        </authorList>
    </citation>
    <scope>NUCLEOTIDE SEQUENCE</scope>
    <source>
        <strain evidence="2">RN2-1</strain>
    </source>
</reference>
<evidence type="ECO:0000313" key="2">
    <source>
        <dbReference type="EMBL" id="MCW3476637.1"/>
    </source>
</evidence>
<proteinExistence type="predicted"/>
<reference evidence="2" key="1">
    <citation type="submission" date="2022-09" db="EMBL/GenBank/DDBJ databases">
        <title>Rhodovastum sp. nov. RN2-1 isolated from soil in Seongnam, South Korea.</title>
        <authorList>
            <person name="Le N.T."/>
        </authorList>
    </citation>
    <scope>NUCLEOTIDE SEQUENCE</scope>
    <source>
        <strain evidence="2">RN2-1</strain>
    </source>
</reference>
<dbReference type="Proteomes" id="UP001165679">
    <property type="component" value="Unassembled WGS sequence"/>
</dbReference>
<evidence type="ECO:0000313" key="3">
    <source>
        <dbReference type="Proteomes" id="UP001165679"/>
    </source>
</evidence>
<protein>
    <recommendedName>
        <fullName evidence="4">RNA-binding protein</fullName>
    </recommendedName>
</protein>
<dbReference type="RefSeq" id="WP_264715452.1">
    <property type="nucleotide sequence ID" value="NZ_JAPDNT010000022.1"/>
</dbReference>
<feature type="chain" id="PRO_5041453543" description="RNA-binding protein" evidence="1">
    <location>
        <begin position="24"/>
        <end position="194"/>
    </location>
</feature>
<sequence length="194" mass="18965">MRTLARAAAAVLVAALPVRQAQAWYHSGGYGGFEHATSVTPEGVAHGSNYGGYAHGTAVGPEGAAHVSDYGGAWHGTTAPSGAYYHQPVVVNHYGATGCYNCGGGGWGVPAGAAVAAGAAGVAVGAMAGAASANAAAANAAVAAAYPMGATYAALPAGCGYSPYGGKPYYFCGRAWMTPAYGANGVYYLVVPAP</sequence>
<comment type="caution">
    <text evidence="2">The sequence shown here is derived from an EMBL/GenBank/DDBJ whole genome shotgun (WGS) entry which is preliminary data.</text>
</comment>